<comment type="caution">
    <text evidence="1">The sequence shown here is derived from an EMBL/GenBank/DDBJ whole genome shotgun (WGS) entry which is preliminary data.</text>
</comment>
<evidence type="ECO:0000313" key="2">
    <source>
        <dbReference type="Proteomes" id="UP001172386"/>
    </source>
</evidence>
<protein>
    <submittedName>
        <fullName evidence="1">Uncharacterized protein</fullName>
    </submittedName>
</protein>
<dbReference type="EMBL" id="JAPDRQ010000021">
    <property type="protein sequence ID" value="KAJ9661629.1"/>
    <property type="molecule type" value="Genomic_DNA"/>
</dbReference>
<sequence>MGLTILGLEMTFPMVSFDQNSYVGGPQASLTTMQAQSINPSHLTTDWYSTNAANVQNFSFQPFPTSTRSSLQAVPTTMNSWSSTHRWPGSTTSMPQQLQTCPTVPKHSAAPVPACQIPDFGERQLKRKLSTMLQSEQLELLESNGGDFTVTCGERSWKVHGHIVVPRCNFFAAAAKWKKEQADKVIDMNDDDPYAVNILLRFLYTRDSELVGFTAPFDDNPAQKMATIAVIADKYDQPDLLAQVKIELMKFIQNAKQLEEPDKRARDALLALVKLREHDAGLGQLHMLQMIILRFLKDSRQLQIMDDAMSALLENEVQADPSLAISLIKFFASGQLSTNSPHMIRVSNSSQLPATVD</sequence>
<organism evidence="1 2">
    <name type="scientific">Neophaeococcomyces mojaviensis</name>
    <dbReference type="NCBI Taxonomy" id="3383035"/>
    <lineage>
        <taxon>Eukaryota</taxon>
        <taxon>Fungi</taxon>
        <taxon>Dikarya</taxon>
        <taxon>Ascomycota</taxon>
        <taxon>Pezizomycotina</taxon>
        <taxon>Eurotiomycetes</taxon>
        <taxon>Chaetothyriomycetidae</taxon>
        <taxon>Chaetothyriales</taxon>
        <taxon>Chaetothyriales incertae sedis</taxon>
        <taxon>Neophaeococcomyces</taxon>
    </lineage>
</organism>
<accession>A0ACC3AG19</accession>
<evidence type="ECO:0000313" key="1">
    <source>
        <dbReference type="EMBL" id="KAJ9661629.1"/>
    </source>
</evidence>
<proteinExistence type="predicted"/>
<reference evidence="1" key="1">
    <citation type="submission" date="2022-10" db="EMBL/GenBank/DDBJ databases">
        <title>Culturing micro-colonial fungi from biological soil crusts in the Mojave desert and describing Neophaeococcomyces mojavensis, and introducing the new genera and species Taxawa tesnikishii.</title>
        <authorList>
            <person name="Kurbessoian T."/>
            <person name="Stajich J.E."/>
        </authorList>
    </citation>
    <scope>NUCLEOTIDE SEQUENCE</scope>
    <source>
        <strain evidence="1">JES_112</strain>
    </source>
</reference>
<gene>
    <name evidence="1" type="ORF">H2198_001805</name>
</gene>
<dbReference type="Proteomes" id="UP001172386">
    <property type="component" value="Unassembled WGS sequence"/>
</dbReference>
<keyword evidence="2" id="KW-1185">Reference proteome</keyword>
<name>A0ACC3AG19_9EURO</name>